<evidence type="ECO:0000313" key="2">
    <source>
        <dbReference type="Proteomes" id="UP001206925"/>
    </source>
</evidence>
<dbReference type="EMBL" id="JAMZMK010006121">
    <property type="protein sequence ID" value="KAI7750569.1"/>
    <property type="molecule type" value="Genomic_DNA"/>
</dbReference>
<dbReference type="Proteomes" id="UP001206925">
    <property type="component" value="Unassembled WGS sequence"/>
</dbReference>
<accession>A0AAD5CYZ9</accession>
<reference evidence="1" key="1">
    <citation type="submission" date="2022-06" db="EMBL/GenBank/DDBJ databases">
        <title>Uncovering the hologenomic basis of an extraordinary plant invasion.</title>
        <authorList>
            <person name="Bieker V.C."/>
            <person name="Martin M.D."/>
            <person name="Gilbert T."/>
            <person name="Hodgins K."/>
            <person name="Battlay P."/>
            <person name="Petersen B."/>
            <person name="Wilson J."/>
        </authorList>
    </citation>
    <scope>NUCLEOTIDE SEQUENCE</scope>
    <source>
        <strain evidence="1">AA19_3_7</strain>
        <tissue evidence="1">Leaf</tissue>
    </source>
</reference>
<evidence type="ECO:0000313" key="1">
    <source>
        <dbReference type="EMBL" id="KAI7750569.1"/>
    </source>
</evidence>
<name>A0AAD5CYZ9_AMBAR</name>
<organism evidence="1 2">
    <name type="scientific">Ambrosia artemisiifolia</name>
    <name type="common">Common ragweed</name>
    <dbReference type="NCBI Taxonomy" id="4212"/>
    <lineage>
        <taxon>Eukaryota</taxon>
        <taxon>Viridiplantae</taxon>
        <taxon>Streptophyta</taxon>
        <taxon>Embryophyta</taxon>
        <taxon>Tracheophyta</taxon>
        <taxon>Spermatophyta</taxon>
        <taxon>Magnoliopsida</taxon>
        <taxon>eudicotyledons</taxon>
        <taxon>Gunneridae</taxon>
        <taxon>Pentapetalae</taxon>
        <taxon>asterids</taxon>
        <taxon>campanulids</taxon>
        <taxon>Asterales</taxon>
        <taxon>Asteraceae</taxon>
        <taxon>Asteroideae</taxon>
        <taxon>Heliantheae alliance</taxon>
        <taxon>Heliantheae</taxon>
        <taxon>Ambrosia</taxon>
    </lineage>
</organism>
<comment type="caution">
    <text evidence="1">The sequence shown here is derived from an EMBL/GenBank/DDBJ whole genome shotgun (WGS) entry which is preliminary data.</text>
</comment>
<keyword evidence="2" id="KW-1185">Reference proteome</keyword>
<protein>
    <submittedName>
        <fullName evidence="1">Uncharacterized protein</fullName>
    </submittedName>
</protein>
<proteinExistence type="predicted"/>
<dbReference type="AlphaFoldDB" id="A0AAD5CYZ9"/>
<gene>
    <name evidence="1" type="ORF">M8C21_022478</name>
</gene>
<sequence length="62" mass="6833">MSTIYLCSTIVSAKDSLHDNPRSNNVNKKTFCKEYKCKCACYEPTVTGGQDVPAISAPKFDL</sequence>